<proteinExistence type="predicted"/>
<feature type="compositionally biased region" description="Low complexity" evidence="1">
    <location>
        <begin position="1"/>
        <end position="21"/>
    </location>
</feature>
<name>A0A2P6QPP7_ROSCH</name>
<dbReference type="OMA" id="GNRIMRE"/>
<evidence type="ECO:0000256" key="1">
    <source>
        <dbReference type="SAM" id="MobiDB-lite"/>
    </source>
</evidence>
<dbReference type="Pfam" id="PF14223">
    <property type="entry name" value="Retrotran_gag_2"/>
    <property type="match status" value="1"/>
</dbReference>
<accession>A0A2P6QPP7</accession>
<organism evidence="2 3">
    <name type="scientific">Rosa chinensis</name>
    <name type="common">China rose</name>
    <dbReference type="NCBI Taxonomy" id="74649"/>
    <lineage>
        <taxon>Eukaryota</taxon>
        <taxon>Viridiplantae</taxon>
        <taxon>Streptophyta</taxon>
        <taxon>Embryophyta</taxon>
        <taxon>Tracheophyta</taxon>
        <taxon>Spermatophyta</taxon>
        <taxon>Magnoliopsida</taxon>
        <taxon>eudicotyledons</taxon>
        <taxon>Gunneridae</taxon>
        <taxon>Pentapetalae</taxon>
        <taxon>rosids</taxon>
        <taxon>fabids</taxon>
        <taxon>Rosales</taxon>
        <taxon>Rosaceae</taxon>
        <taxon>Rosoideae</taxon>
        <taxon>Rosoideae incertae sedis</taxon>
        <taxon>Rosa</taxon>
    </lineage>
</organism>
<keyword evidence="3" id="KW-1185">Reference proteome</keyword>
<reference evidence="2 3" key="1">
    <citation type="journal article" date="2018" name="Nat. Genet.">
        <title>The Rosa genome provides new insights in the design of modern roses.</title>
        <authorList>
            <person name="Bendahmane M."/>
        </authorList>
    </citation>
    <scope>NUCLEOTIDE SEQUENCE [LARGE SCALE GENOMIC DNA]</scope>
    <source>
        <strain evidence="3">cv. Old Blush</strain>
    </source>
</reference>
<comment type="caution">
    <text evidence="2">The sequence shown here is derived from an EMBL/GenBank/DDBJ whole genome shotgun (WGS) entry which is preliminary data.</text>
</comment>
<feature type="region of interest" description="Disordered" evidence="1">
    <location>
        <begin position="1"/>
        <end position="23"/>
    </location>
</feature>
<dbReference type="PANTHER" id="PTHR37610:SF40">
    <property type="entry name" value="OS01G0909600 PROTEIN"/>
    <property type="match status" value="1"/>
</dbReference>
<sequence length="372" mass="41897">MSRGDSSISSSSTPKSYESDSNPNQRLCSVLLNEFNYISWSRAITLALGGRSKLGYINGDIQIPPPLSADYEAWLSKDQLVMSWLLNSMEPSVAVIFNYSESSQHIWKSVKEMYGNQNNCARVFQLQRDITNLKQGATSFVHHLGSMKNMWNEVNIYRPHTTDAAILQKRAEEDKVFQLLASLGPEYEDLRSHILMTPELPTLTSICSTIQREETRRKVMNEDLKTSVSEARAFASDHKPAEKKPYRGKRPDLHCTYCDHPGHLRDRCWILHPELKPKFDKQARDTRFFPKNHGHKANHVASATEGLLNFTANPAALINEFAAYIKLKQGNEKEAVTEDSTALLGKFAGFLAEADGITQHDVSGSSHQGADW</sequence>
<gene>
    <name evidence="2" type="ORF">RchiOBHm_Chr4g0388371</name>
</gene>
<dbReference type="Gramene" id="PRQ36160">
    <property type="protein sequence ID" value="PRQ36160"/>
    <property type="gene ID" value="RchiOBHm_Chr4g0388371"/>
</dbReference>
<protein>
    <submittedName>
        <fullName evidence="2">Putative transcription factor interactor and regulator CCHC(Zn) family</fullName>
    </submittedName>
</protein>
<dbReference type="PANTHER" id="PTHR37610">
    <property type="entry name" value="CCHC-TYPE DOMAIN-CONTAINING PROTEIN"/>
    <property type="match status" value="1"/>
</dbReference>
<evidence type="ECO:0000313" key="2">
    <source>
        <dbReference type="EMBL" id="PRQ36160.1"/>
    </source>
</evidence>
<dbReference type="Proteomes" id="UP000238479">
    <property type="component" value="Chromosome 4"/>
</dbReference>
<dbReference type="AlphaFoldDB" id="A0A2P6QPP7"/>
<evidence type="ECO:0000313" key="3">
    <source>
        <dbReference type="Proteomes" id="UP000238479"/>
    </source>
</evidence>
<dbReference type="EMBL" id="PDCK01000042">
    <property type="protein sequence ID" value="PRQ36160.1"/>
    <property type="molecule type" value="Genomic_DNA"/>
</dbReference>